<keyword evidence="3" id="KW-0804">Transcription</keyword>
<evidence type="ECO:0000256" key="1">
    <source>
        <dbReference type="ARBA" id="ARBA00023015"/>
    </source>
</evidence>
<dbReference type="EMBL" id="JARXIC010000063">
    <property type="protein sequence ID" value="MDQ8196320.1"/>
    <property type="molecule type" value="Genomic_DNA"/>
</dbReference>
<keyword evidence="2 4" id="KW-0238">DNA-binding</keyword>
<dbReference type="Gene3D" id="1.10.357.10">
    <property type="entry name" value="Tetracycline Repressor, domain 2"/>
    <property type="match status" value="1"/>
</dbReference>
<dbReference type="PANTHER" id="PTHR47506:SF1">
    <property type="entry name" value="HTH-TYPE TRANSCRIPTIONAL REGULATOR YJDC"/>
    <property type="match status" value="1"/>
</dbReference>
<sequence length="186" mass="20974">MSKARERLLRSAGRLFGERGYECVGINEIIAQAEIAKATFYQHFPSKEALCAEWLRVEMDQFTSMHQEILDDPRAAHQKVSQMFDQLSVYVEGNGYHGCPFCVTATMVTGDSEIREVIVTYRERIRSFWHSVARELGTKATAARNLGDAWLLLYTGALTESQNVKDVWPVKQAKKAALALAECARV</sequence>
<dbReference type="SUPFAM" id="SSF48498">
    <property type="entry name" value="Tetracyclin repressor-like, C-terminal domain"/>
    <property type="match status" value="1"/>
</dbReference>
<evidence type="ECO:0000313" key="7">
    <source>
        <dbReference type="Proteomes" id="UP001243717"/>
    </source>
</evidence>
<keyword evidence="7" id="KW-1185">Reference proteome</keyword>
<feature type="domain" description="HTH tetR-type" evidence="5">
    <location>
        <begin position="2"/>
        <end position="62"/>
    </location>
</feature>
<dbReference type="PRINTS" id="PR00455">
    <property type="entry name" value="HTHTETR"/>
</dbReference>
<feature type="DNA-binding region" description="H-T-H motif" evidence="4">
    <location>
        <begin position="25"/>
        <end position="44"/>
    </location>
</feature>
<organism evidence="6 7">
    <name type="scientific">Thalassobacterium sedimentorum</name>
    <dbReference type="NCBI Taxonomy" id="3041258"/>
    <lineage>
        <taxon>Bacteria</taxon>
        <taxon>Pseudomonadati</taxon>
        <taxon>Verrucomicrobiota</taxon>
        <taxon>Opitutia</taxon>
        <taxon>Puniceicoccales</taxon>
        <taxon>Coraliomargaritaceae</taxon>
        <taxon>Thalassobacterium</taxon>
    </lineage>
</organism>
<protein>
    <submittedName>
        <fullName evidence="6">TetR/AcrR family transcriptional regulator</fullName>
    </submittedName>
</protein>
<gene>
    <name evidence="6" type="ORF">QEH59_17930</name>
</gene>
<reference evidence="6 7" key="1">
    <citation type="submission" date="2023-04" db="EMBL/GenBank/DDBJ databases">
        <title>A novel bacteria isolated from coastal sediment.</title>
        <authorList>
            <person name="Liu X.-J."/>
            <person name="Du Z.-J."/>
        </authorList>
    </citation>
    <scope>NUCLEOTIDE SEQUENCE [LARGE SCALE GENOMIC DNA]</scope>
    <source>
        <strain evidence="6 7">SDUM461004</strain>
    </source>
</reference>
<dbReference type="InterPro" id="IPR009057">
    <property type="entry name" value="Homeodomain-like_sf"/>
</dbReference>
<dbReference type="Proteomes" id="UP001243717">
    <property type="component" value="Unassembled WGS sequence"/>
</dbReference>
<dbReference type="PROSITE" id="PS50977">
    <property type="entry name" value="HTH_TETR_2"/>
    <property type="match status" value="1"/>
</dbReference>
<dbReference type="Pfam" id="PF00440">
    <property type="entry name" value="TetR_N"/>
    <property type="match status" value="1"/>
</dbReference>
<dbReference type="InterPro" id="IPR036271">
    <property type="entry name" value="Tet_transcr_reg_TetR-rel_C_sf"/>
</dbReference>
<evidence type="ECO:0000313" key="6">
    <source>
        <dbReference type="EMBL" id="MDQ8196320.1"/>
    </source>
</evidence>
<keyword evidence="1" id="KW-0805">Transcription regulation</keyword>
<accession>A0ABU1ANF1</accession>
<dbReference type="InterPro" id="IPR001647">
    <property type="entry name" value="HTH_TetR"/>
</dbReference>
<comment type="caution">
    <text evidence="6">The sequence shown here is derived from an EMBL/GenBank/DDBJ whole genome shotgun (WGS) entry which is preliminary data.</text>
</comment>
<name>A0ABU1ANF1_9BACT</name>
<dbReference type="RefSeq" id="WP_308986754.1">
    <property type="nucleotide sequence ID" value="NZ_JARXIC010000063.1"/>
</dbReference>
<dbReference type="SUPFAM" id="SSF46689">
    <property type="entry name" value="Homeodomain-like"/>
    <property type="match status" value="1"/>
</dbReference>
<evidence type="ECO:0000256" key="2">
    <source>
        <dbReference type="ARBA" id="ARBA00023125"/>
    </source>
</evidence>
<proteinExistence type="predicted"/>
<dbReference type="PANTHER" id="PTHR47506">
    <property type="entry name" value="TRANSCRIPTIONAL REGULATORY PROTEIN"/>
    <property type="match status" value="1"/>
</dbReference>
<evidence type="ECO:0000259" key="5">
    <source>
        <dbReference type="PROSITE" id="PS50977"/>
    </source>
</evidence>
<evidence type="ECO:0000256" key="4">
    <source>
        <dbReference type="PROSITE-ProRule" id="PRU00335"/>
    </source>
</evidence>
<evidence type="ECO:0000256" key="3">
    <source>
        <dbReference type="ARBA" id="ARBA00023163"/>
    </source>
</evidence>